<dbReference type="InterPro" id="IPR039261">
    <property type="entry name" value="FNR_nucleotide-bd"/>
</dbReference>
<dbReference type="GO" id="GO:0005886">
    <property type="term" value="C:plasma membrane"/>
    <property type="evidence" value="ECO:0007669"/>
    <property type="project" value="TreeGrafter"/>
</dbReference>
<feature type="domain" description="Ferric oxidoreductase" evidence="6">
    <location>
        <begin position="150"/>
        <end position="288"/>
    </location>
</feature>
<evidence type="ECO:0000313" key="10">
    <source>
        <dbReference type="Proteomes" id="UP000186817"/>
    </source>
</evidence>
<dbReference type="AlphaFoldDB" id="A0A1Q9F795"/>
<dbReference type="InterPro" id="IPR013112">
    <property type="entry name" value="FAD-bd_8"/>
</dbReference>
<keyword evidence="5" id="KW-0472">Membrane</keyword>
<accession>A0A1Q9F795</accession>
<gene>
    <name evidence="9" type="primary">FRO6</name>
    <name evidence="9" type="ORF">AK812_SmicGene208</name>
</gene>
<dbReference type="SUPFAM" id="SSF52343">
    <property type="entry name" value="Ferredoxin reductase-like, C-terminal NADP-linked domain"/>
    <property type="match status" value="1"/>
</dbReference>
<dbReference type="SFLD" id="SFLDS00052">
    <property type="entry name" value="Ferric_Reductase_Domain"/>
    <property type="match status" value="1"/>
</dbReference>
<feature type="domain" description="FAD-binding 8" evidence="7">
    <location>
        <begin position="333"/>
        <end position="414"/>
    </location>
</feature>
<proteinExistence type="predicted"/>
<evidence type="ECO:0000313" key="9">
    <source>
        <dbReference type="EMBL" id="OLQ15554.1"/>
    </source>
</evidence>
<dbReference type="CDD" id="cd06186">
    <property type="entry name" value="NOX_Duox_like_FAD_NADP"/>
    <property type="match status" value="1"/>
</dbReference>
<protein>
    <submittedName>
        <fullName evidence="9">Ferric reduction oxidase 6</fullName>
    </submittedName>
</protein>
<evidence type="ECO:0000256" key="5">
    <source>
        <dbReference type="ARBA" id="ARBA00023136"/>
    </source>
</evidence>
<dbReference type="PANTHER" id="PTHR11972:SF69">
    <property type="entry name" value="FERRIC REDUCTION OXIDASE 6-RELATED"/>
    <property type="match status" value="1"/>
</dbReference>
<comment type="caution">
    <text evidence="9">The sequence shown here is derived from an EMBL/GenBank/DDBJ whole genome shotgun (WGS) entry which is preliminary data.</text>
</comment>
<dbReference type="Pfam" id="PF08030">
    <property type="entry name" value="NAD_binding_6"/>
    <property type="match status" value="1"/>
</dbReference>
<dbReference type="OrthoDB" id="167398at2759"/>
<dbReference type="EMBL" id="LSRX01000002">
    <property type="protein sequence ID" value="OLQ15554.1"/>
    <property type="molecule type" value="Genomic_DNA"/>
</dbReference>
<name>A0A1Q9F795_SYMMI</name>
<dbReference type="Pfam" id="PF01794">
    <property type="entry name" value="Ferric_reduct"/>
    <property type="match status" value="1"/>
</dbReference>
<evidence type="ECO:0000256" key="2">
    <source>
        <dbReference type="ARBA" id="ARBA00022692"/>
    </source>
</evidence>
<keyword evidence="10" id="KW-1185">Reference proteome</keyword>
<dbReference type="GO" id="GO:0016491">
    <property type="term" value="F:oxidoreductase activity"/>
    <property type="evidence" value="ECO:0007669"/>
    <property type="project" value="UniProtKB-KW"/>
</dbReference>
<evidence type="ECO:0000256" key="4">
    <source>
        <dbReference type="ARBA" id="ARBA00023002"/>
    </source>
</evidence>
<keyword evidence="2" id="KW-0812">Transmembrane</keyword>
<dbReference type="PANTHER" id="PTHR11972">
    <property type="entry name" value="NADPH OXIDASE"/>
    <property type="match status" value="1"/>
</dbReference>
<dbReference type="InterPro" id="IPR050369">
    <property type="entry name" value="RBOH/FRE"/>
</dbReference>
<evidence type="ECO:0000256" key="3">
    <source>
        <dbReference type="ARBA" id="ARBA00022989"/>
    </source>
</evidence>
<keyword evidence="3" id="KW-1133">Transmembrane helix</keyword>
<dbReference type="Proteomes" id="UP000186817">
    <property type="component" value="Unassembled WGS sequence"/>
</dbReference>
<sequence>MGFIVAPTVQSALGVLLDSGIPVDVRNPCSTMKRFIVLTVAWWILIVSYVGAPCRLVGEIDYYTMALFACQRLEGLPVELPTLSLVLCLVLCIVLLPNSMLQVSAFRWNALLHSIGVATLAICLLKPVLSSSITFNTTFIESMEFIGVVTGRAAAVYLAVMLLVISRRSVLSEWHSLDYTETIAFHRLAGWWVLVMSLLHSLAFVAFYLQRGGWHELLEATIPVALSCKDPEDPYCWNTLGLVNGFGVVATFAVSILAILSREQVRRSAYNLFYFTHVVLSFLFILFCGLHDFPMVILMFPGLAFYMKDRIVASLTRKELSDVTAEVLCRTGTSNVILLTWNTAPEVKFMPGTRWVYLHERGVSRMQWHPYSVIQNGHRAQVLLKGVGDWSESLCKQVSQEALKLRIEGPYGKPMAQNSASPPRHLLLVAGGVGISPFIDLLSGLQWLEEAGWQQVHLVWAVRGDEFGGISGAIDWRRLCERAEVSVFVTSGEAESPSGMVDHKMGSNSEVQAAASASEMCRHRVLILSFVCITLGAVAADFLVHNWSTWARPRVHSLLAWASLVRCVPLLLVLLVLLAVTLLKFTLQRLSSKARWGRMPEERGAEGPEPNLCIQHAKPDLQQLVEQQAELGPLEVKVCGPQRMTATINATVLQLKKRGLTLELDSLESSL</sequence>
<dbReference type="InterPro" id="IPR013121">
    <property type="entry name" value="Fe_red_NAD-bd_6"/>
</dbReference>
<organism evidence="9 10">
    <name type="scientific">Symbiodinium microadriaticum</name>
    <name type="common">Dinoflagellate</name>
    <name type="synonym">Zooxanthella microadriatica</name>
    <dbReference type="NCBI Taxonomy" id="2951"/>
    <lineage>
        <taxon>Eukaryota</taxon>
        <taxon>Sar</taxon>
        <taxon>Alveolata</taxon>
        <taxon>Dinophyceae</taxon>
        <taxon>Suessiales</taxon>
        <taxon>Symbiodiniaceae</taxon>
        <taxon>Symbiodinium</taxon>
    </lineage>
</organism>
<evidence type="ECO:0000259" key="6">
    <source>
        <dbReference type="Pfam" id="PF01794"/>
    </source>
</evidence>
<evidence type="ECO:0000256" key="1">
    <source>
        <dbReference type="ARBA" id="ARBA00004141"/>
    </source>
</evidence>
<evidence type="ECO:0000259" key="8">
    <source>
        <dbReference type="Pfam" id="PF08030"/>
    </source>
</evidence>
<dbReference type="InterPro" id="IPR013130">
    <property type="entry name" value="Fe3_Rdtase_TM_dom"/>
</dbReference>
<evidence type="ECO:0000259" key="7">
    <source>
        <dbReference type="Pfam" id="PF08022"/>
    </source>
</evidence>
<dbReference type="OMA" id="CYMIVWA"/>
<dbReference type="Gene3D" id="3.40.50.80">
    <property type="entry name" value="Nucleotide-binding domain of ferredoxin-NADP reductase (FNR) module"/>
    <property type="match status" value="1"/>
</dbReference>
<feature type="domain" description="Ferric reductase NAD binding" evidence="8">
    <location>
        <begin position="425"/>
        <end position="651"/>
    </location>
</feature>
<reference evidence="9 10" key="1">
    <citation type="submission" date="2016-02" db="EMBL/GenBank/DDBJ databases">
        <title>Genome analysis of coral dinoflagellate symbionts highlights evolutionary adaptations to a symbiotic lifestyle.</title>
        <authorList>
            <person name="Aranda M."/>
            <person name="Li Y."/>
            <person name="Liew Y.J."/>
            <person name="Baumgarten S."/>
            <person name="Simakov O."/>
            <person name="Wilson M."/>
            <person name="Piel J."/>
            <person name="Ashoor H."/>
            <person name="Bougouffa S."/>
            <person name="Bajic V.B."/>
            <person name="Ryu T."/>
            <person name="Ravasi T."/>
            <person name="Bayer T."/>
            <person name="Micklem G."/>
            <person name="Kim H."/>
            <person name="Bhak J."/>
            <person name="Lajeunesse T.C."/>
            <person name="Voolstra C.R."/>
        </authorList>
    </citation>
    <scope>NUCLEOTIDE SEQUENCE [LARGE SCALE GENOMIC DNA]</scope>
    <source>
        <strain evidence="9 10">CCMP2467</strain>
    </source>
</reference>
<keyword evidence="4" id="KW-0560">Oxidoreductase</keyword>
<dbReference type="Pfam" id="PF08022">
    <property type="entry name" value="FAD_binding_8"/>
    <property type="match status" value="1"/>
</dbReference>
<comment type="subcellular location">
    <subcellularLocation>
        <location evidence="1">Membrane</location>
        <topology evidence="1">Multi-pass membrane protein</topology>
    </subcellularLocation>
</comment>